<gene>
    <name evidence="2" type="ORF">QWY13_08005</name>
</gene>
<dbReference type="GO" id="GO:0016746">
    <property type="term" value="F:acyltransferase activity"/>
    <property type="evidence" value="ECO:0007669"/>
    <property type="project" value="UniProtKB-KW"/>
</dbReference>
<protein>
    <submittedName>
        <fullName evidence="2">GNAT family N-acetyltransferase</fullName>
        <ecNumber evidence="2">2.3.1.-</ecNumber>
    </submittedName>
</protein>
<dbReference type="PANTHER" id="PTHR31435">
    <property type="entry name" value="PROTEIN NATD1"/>
    <property type="match status" value="1"/>
</dbReference>
<evidence type="ECO:0000313" key="2">
    <source>
        <dbReference type="EMBL" id="MDN7245442.1"/>
    </source>
</evidence>
<dbReference type="PANTHER" id="PTHR31435:SF10">
    <property type="entry name" value="BSR4717 PROTEIN"/>
    <property type="match status" value="1"/>
</dbReference>
<name>A0ABT8NC29_9BACL</name>
<dbReference type="EMBL" id="JAUJWU010000001">
    <property type="protein sequence ID" value="MDN7245442.1"/>
    <property type="molecule type" value="Genomic_DNA"/>
</dbReference>
<dbReference type="PROSITE" id="PS51729">
    <property type="entry name" value="GNAT_YJDJ"/>
    <property type="match status" value="1"/>
</dbReference>
<comment type="caution">
    <text evidence="2">The sequence shown here is derived from an EMBL/GenBank/DDBJ whole genome shotgun (WGS) entry which is preliminary data.</text>
</comment>
<dbReference type="CDD" id="cd04301">
    <property type="entry name" value="NAT_SF"/>
    <property type="match status" value="1"/>
</dbReference>
<dbReference type="InterPro" id="IPR016181">
    <property type="entry name" value="Acyl_CoA_acyltransferase"/>
</dbReference>
<dbReference type="Gene3D" id="3.40.630.30">
    <property type="match status" value="1"/>
</dbReference>
<accession>A0ABT8NC29</accession>
<feature type="domain" description="N-acetyltransferase" evidence="1">
    <location>
        <begin position="2"/>
        <end position="90"/>
    </location>
</feature>
<dbReference type="EC" id="2.3.1.-" evidence="2"/>
<dbReference type="RefSeq" id="WP_301855969.1">
    <property type="nucleotide sequence ID" value="NZ_JAUJWU010000001.1"/>
</dbReference>
<keyword evidence="3" id="KW-1185">Reference proteome</keyword>
<organism evidence="2 3">
    <name type="scientific">Planococcus shenhongbingii</name>
    <dbReference type="NCBI Taxonomy" id="3058398"/>
    <lineage>
        <taxon>Bacteria</taxon>
        <taxon>Bacillati</taxon>
        <taxon>Bacillota</taxon>
        <taxon>Bacilli</taxon>
        <taxon>Bacillales</taxon>
        <taxon>Caryophanaceae</taxon>
        <taxon>Planococcus</taxon>
    </lineage>
</organism>
<reference evidence="2 3" key="1">
    <citation type="submission" date="2023-07" db="EMBL/GenBank/DDBJ databases">
        <title>Novel species in genus Planococcus.</title>
        <authorList>
            <person name="Ning S."/>
        </authorList>
    </citation>
    <scope>NUCLEOTIDE SEQUENCE [LARGE SCALE GENOMIC DNA]</scope>
    <source>
        <strain evidence="2 3">N017</strain>
    </source>
</reference>
<keyword evidence="2" id="KW-0808">Transferase</keyword>
<sequence length="91" mass="10368">MDIKRGENKFYIGEDAGHPDAEIHYVPTGATRIIVDHTHVSDELRGQKVGEKLVMKVIEFAREENLLVVPLCPFTKHQFEVHPEYADVLAK</sequence>
<proteinExistence type="predicted"/>
<evidence type="ECO:0000313" key="3">
    <source>
        <dbReference type="Proteomes" id="UP001172142"/>
    </source>
</evidence>
<dbReference type="Proteomes" id="UP001172142">
    <property type="component" value="Unassembled WGS sequence"/>
</dbReference>
<dbReference type="Pfam" id="PF14542">
    <property type="entry name" value="Acetyltransf_CG"/>
    <property type="match status" value="1"/>
</dbReference>
<dbReference type="InterPro" id="IPR045057">
    <property type="entry name" value="Gcn5-rel_NAT"/>
</dbReference>
<keyword evidence="2" id="KW-0012">Acyltransferase</keyword>
<evidence type="ECO:0000259" key="1">
    <source>
        <dbReference type="PROSITE" id="PS51729"/>
    </source>
</evidence>
<dbReference type="InterPro" id="IPR031165">
    <property type="entry name" value="GNAT_YJDJ"/>
</dbReference>
<dbReference type="SUPFAM" id="SSF55729">
    <property type="entry name" value="Acyl-CoA N-acyltransferases (Nat)"/>
    <property type="match status" value="1"/>
</dbReference>